<dbReference type="EMBL" id="PGOL01000465">
    <property type="protein sequence ID" value="PKI70258.1"/>
    <property type="molecule type" value="Genomic_DNA"/>
</dbReference>
<evidence type="ECO:0000313" key="2">
    <source>
        <dbReference type="EMBL" id="PKI70258.1"/>
    </source>
</evidence>
<name>A0A2I0KP46_PUNGR</name>
<feature type="compositionally biased region" description="Basic residues" evidence="1">
    <location>
        <begin position="1"/>
        <end position="13"/>
    </location>
</feature>
<accession>A0A2I0KP46</accession>
<sequence>MKKTKERTPRARMGRLGLTRGSHGRREETGSRRCSRRSKLDFLDCFLSCLGAPEITVISVCRDWISKNLKIVPETSKALLERSR</sequence>
<evidence type="ECO:0000256" key="1">
    <source>
        <dbReference type="SAM" id="MobiDB-lite"/>
    </source>
</evidence>
<keyword evidence="3" id="KW-1185">Reference proteome</keyword>
<evidence type="ECO:0000313" key="3">
    <source>
        <dbReference type="Proteomes" id="UP000233551"/>
    </source>
</evidence>
<comment type="caution">
    <text evidence="2">The sequence shown here is derived from an EMBL/GenBank/DDBJ whole genome shotgun (WGS) entry which is preliminary data.</text>
</comment>
<reference evidence="2 3" key="1">
    <citation type="submission" date="2017-11" db="EMBL/GenBank/DDBJ databases">
        <title>De-novo sequencing of pomegranate (Punica granatum L.) genome.</title>
        <authorList>
            <person name="Akparov Z."/>
            <person name="Amiraslanov A."/>
            <person name="Hajiyeva S."/>
            <person name="Abbasov M."/>
            <person name="Kaur K."/>
            <person name="Hamwieh A."/>
            <person name="Solovyev V."/>
            <person name="Salamov A."/>
            <person name="Braich B."/>
            <person name="Kosarev P."/>
            <person name="Mahmoud A."/>
            <person name="Hajiyev E."/>
            <person name="Babayeva S."/>
            <person name="Izzatullayeva V."/>
            <person name="Mammadov A."/>
            <person name="Mammadov A."/>
            <person name="Sharifova S."/>
            <person name="Ojaghi J."/>
            <person name="Eynullazada K."/>
            <person name="Bayramov B."/>
            <person name="Abdulazimova A."/>
            <person name="Shahmuradov I."/>
        </authorList>
    </citation>
    <scope>NUCLEOTIDE SEQUENCE [LARGE SCALE GENOMIC DNA]</scope>
    <source>
        <strain evidence="3">cv. AG2017</strain>
        <tissue evidence="2">Leaf</tissue>
    </source>
</reference>
<protein>
    <submittedName>
        <fullName evidence="2">Uncharacterized protein</fullName>
    </submittedName>
</protein>
<dbReference type="AlphaFoldDB" id="A0A2I0KP46"/>
<gene>
    <name evidence="2" type="ORF">CRG98_009335</name>
</gene>
<dbReference type="Proteomes" id="UP000233551">
    <property type="component" value="Unassembled WGS sequence"/>
</dbReference>
<feature type="region of interest" description="Disordered" evidence="1">
    <location>
        <begin position="1"/>
        <end position="32"/>
    </location>
</feature>
<organism evidence="2 3">
    <name type="scientific">Punica granatum</name>
    <name type="common">Pomegranate</name>
    <dbReference type="NCBI Taxonomy" id="22663"/>
    <lineage>
        <taxon>Eukaryota</taxon>
        <taxon>Viridiplantae</taxon>
        <taxon>Streptophyta</taxon>
        <taxon>Embryophyta</taxon>
        <taxon>Tracheophyta</taxon>
        <taxon>Spermatophyta</taxon>
        <taxon>Magnoliopsida</taxon>
        <taxon>eudicotyledons</taxon>
        <taxon>Gunneridae</taxon>
        <taxon>Pentapetalae</taxon>
        <taxon>rosids</taxon>
        <taxon>malvids</taxon>
        <taxon>Myrtales</taxon>
        <taxon>Lythraceae</taxon>
        <taxon>Punica</taxon>
    </lineage>
</organism>
<proteinExistence type="predicted"/>